<gene>
    <name evidence="10" type="ORF">DWV35_21610</name>
    <name evidence="7" type="ORF">F3B53_04235</name>
    <name evidence="5" type="ORF">F3B85_08565</name>
    <name evidence="6" type="ORF">F3B98_05350</name>
    <name evidence="4" type="ORF">F3D66_09670</name>
    <name evidence="3" type="ORF">F3D71_18445</name>
    <name evidence="2" type="ORF">F3F25_07745</name>
    <name evidence="8" type="ORF">PO382_23295</name>
    <name evidence="9" type="ORF">PQ628_09400</name>
</gene>
<dbReference type="EMBL" id="VWFC01000003">
    <property type="protein sequence ID" value="KAB1329874.1"/>
    <property type="molecule type" value="Genomic_DNA"/>
</dbReference>
<comment type="similarity">
    <text evidence="1">Belongs to the arginase family.</text>
</comment>
<reference evidence="12 13" key="2">
    <citation type="journal article" date="2019" name="Nat. Med.">
        <title>A library of human gut bacterial isolates paired with longitudinal multiomics data enables mechanistic microbiome research.</title>
        <authorList>
            <person name="Poyet M."/>
            <person name="Groussin M."/>
            <person name="Gibbons S.M."/>
            <person name="Avila-Pacheco J."/>
            <person name="Jiang X."/>
            <person name="Kearney S.M."/>
            <person name="Perrotta A.R."/>
            <person name="Berdy B."/>
            <person name="Zhao S."/>
            <person name="Lieberman T.D."/>
            <person name="Swanson P.K."/>
            <person name="Smith M."/>
            <person name="Roesemann S."/>
            <person name="Alexander J.E."/>
            <person name="Rich S.A."/>
            <person name="Livny J."/>
            <person name="Vlamakis H."/>
            <person name="Clish C."/>
            <person name="Bullock K."/>
            <person name="Deik A."/>
            <person name="Scott J."/>
            <person name="Pierce K.A."/>
            <person name="Xavier R.J."/>
            <person name="Alm E.J."/>
        </authorList>
    </citation>
    <scope>NUCLEOTIDE SEQUENCE [LARGE SCALE GENOMIC DNA]</scope>
    <source>
        <strain evidence="4 16">BIOML-A134</strain>
        <strain evidence="6 15">BIOML-A14</strain>
        <strain evidence="2 13">BIOML-A160</strain>
        <strain evidence="3 12">BIOML-A163</strain>
        <strain evidence="7 14">BIOML-A2</strain>
        <strain evidence="5 17">BIOML-A41</strain>
    </source>
</reference>
<accession>A0A139L0X6</accession>
<dbReference type="PROSITE" id="PS51409">
    <property type="entry name" value="ARGINASE_2"/>
    <property type="match status" value="1"/>
</dbReference>
<dbReference type="Proteomes" id="UP000286031">
    <property type="component" value="Unassembled WGS sequence"/>
</dbReference>
<evidence type="ECO:0000313" key="16">
    <source>
        <dbReference type="Proteomes" id="UP000473905"/>
    </source>
</evidence>
<dbReference type="GeneID" id="69481679"/>
<dbReference type="EMBL" id="QSBI01000036">
    <property type="protein sequence ID" value="RGX06579.1"/>
    <property type="molecule type" value="Genomic_DNA"/>
</dbReference>
<evidence type="ECO:0000313" key="4">
    <source>
        <dbReference type="EMBL" id="KAA4100484.1"/>
    </source>
</evidence>
<dbReference type="GO" id="GO:0008783">
    <property type="term" value="F:agmatinase activity"/>
    <property type="evidence" value="ECO:0007669"/>
    <property type="project" value="TreeGrafter"/>
</dbReference>
<dbReference type="Pfam" id="PF00491">
    <property type="entry name" value="Arginase"/>
    <property type="match status" value="1"/>
</dbReference>
<dbReference type="GO" id="GO:0046872">
    <property type="term" value="F:metal ion binding"/>
    <property type="evidence" value="ECO:0007669"/>
    <property type="project" value="InterPro"/>
</dbReference>
<evidence type="ECO:0000313" key="7">
    <source>
        <dbReference type="EMBL" id="KAB1329874.1"/>
    </source>
</evidence>
<keyword evidence="16" id="KW-1185">Reference proteome</keyword>
<evidence type="ECO:0000313" key="2">
    <source>
        <dbReference type="EMBL" id="KAA3929683.1"/>
    </source>
</evidence>
<dbReference type="GO" id="GO:0033389">
    <property type="term" value="P:putrescine biosynthetic process from arginine, via agmatine"/>
    <property type="evidence" value="ECO:0007669"/>
    <property type="project" value="TreeGrafter"/>
</dbReference>
<dbReference type="InterPro" id="IPR006035">
    <property type="entry name" value="Ureohydrolase"/>
</dbReference>
<dbReference type="EMBL" id="VWFO01000005">
    <property type="protein sequence ID" value="KAA4665670.1"/>
    <property type="molecule type" value="Genomic_DNA"/>
</dbReference>
<dbReference type="Proteomes" id="UP000375690">
    <property type="component" value="Unassembled WGS sequence"/>
</dbReference>
<sequence length="256" mass="29586">MKPNIILMNFTHVYEQERFINDIHFQWIDCTDLNGTNCYCDAEAAKVIRQRMAPYLPEGIHFIDSGNYHYISKFWTDKIKTPFSLVVFDHHPDMQPSLFDNLMSCGCWVKKVLDTNPYLQKVCIVGAAEKLIKALHPNYGEKLKFYSETELSHEEGWNRFSHEHLNEPVYISVDKDVLDIKSAVTNWDQGSLSLTELEKLLSIILKKEEIIGVDICGECSSSLDVFQKNRELSINSKANKELLNLFLSNQNEIHPL</sequence>
<dbReference type="EMBL" id="JAQQPO010000009">
    <property type="protein sequence ID" value="MDC7958426.1"/>
    <property type="molecule type" value="Genomic_DNA"/>
</dbReference>
<organism evidence="5 17">
    <name type="scientific">Bacteroides ovatus</name>
    <dbReference type="NCBI Taxonomy" id="28116"/>
    <lineage>
        <taxon>Bacteria</taxon>
        <taxon>Pseudomonadati</taxon>
        <taxon>Bacteroidota</taxon>
        <taxon>Bacteroidia</taxon>
        <taxon>Bacteroidales</taxon>
        <taxon>Bacteroidaceae</taxon>
        <taxon>Bacteroides</taxon>
    </lineage>
</organism>
<dbReference type="Proteomes" id="UP000365824">
    <property type="component" value="Unassembled WGS sequence"/>
</dbReference>
<dbReference type="EMBL" id="JAQNZF010000046">
    <property type="protein sequence ID" value="MDC2745130.1"/>
    <property type="molecule type" value="Genomic_DNA"/>
</dbReference>
<dbReference type="RefSeq" id="WP_004306464.1">
    <property type="nucleotide sequence ID" value="NZ_BAABYV010000001.1"/>
</dbReference>
<evidence type="ECO:0000313" key="10">
    <source>
        <dbReference type="EMBL" id="RGX06579.1"/>
    </source>
</evidence>
<dbReference type="Proteomes" id="UP001219389">
    <property type="component" value="Unassembled WGS sequence"/>
</dbReference>
<dbReference type="EMBL" id="VWKB01000011">
    <property type="protein sequence ID" value="KAA4100484.1"/>
    <property type="molecule type" value="Genomic_DNA"/>
</dbReference>
<evidence type="ECO:0000313" key="6">
    <source>
        <dbReference type="EMBL" id="KAA4665670.1"/>
    </source>
</evidence>
<dbReference type="Proteomes" id="UP000473905">
    <property type="component" value="Unassembled WGS sequence"/>
</dbReference>
<dbReference type="EMBL" id="VWLB01000009">
    <property type="protein sequence ID" value="KAA3929683.1"/>
    <property type="molecule type" value="Genomic_DNA"/>
</dbReference>
<evidence type="ECO:0000313" key="14">
    <source>
        <dbReference type="Proteomes" id="UP000375690"/>
    </source>
</evidence>
<name>A0A139L0X6_BACOV</name>
<evidence type="ECO:0000313" key="15">
    <source>
        <dbReference type="Proteomes" id="UP000435985"/>
    </source>
</evidence>
<dbReference type="Proteomes" id="UP000478493">
    <property type="component" value="Unassembled WGS sequence"/>
</dbReference>
<dbReference type="EMBL" id="VWLE01000303">
    <property type="protein sequence ID" value="KAA3946260.1"/>
    <property type="molecule type" value="Genomic_DNA"/>
</dbReference>
<dbReference type="Proteomes" id="UP000323717">
    <property type="component" value="Unassembled WGS sequence"/>
</dbReference>
<evidence type="ECO:0000313" key="17">
    <source>
        <dbReference type="Proteomes" id="UP000478493"/>
    </source>
</evidence>
<evidence type="ECO:0000313" key="3">
    <source>
        <dbReference type="EMBL" id="KAA3946260.1"/>
    </source>
</evidence>
<evidence type="ECO:0000313" key="12">
    <source>
        <dbReference type="Proteomes" id="UP000323717"/>
    </source>
</evidence>
<dbReference type="InterPro" id="IPR023696">
    <property type="entry name" value="Ureohydrolase_dom_sf"/>
</dbReference>
<dbReference type="Proteomes" id="UP000435985">
    <property type="component" value="Unassembled WGS sequence"/>
</dbReference>
<proteinExistence type="inferred from homology"/>
<evidence type="ECO:0000313" key="9">
    <source>
        <dbReference type="EMBL" id="MDC7958426.1"/>
    </source>
</evidence>
<dbReference type="Proteomes" id="UP001215078">
    <property type="component" value="Unassembled WGS sequence"/>
</dbReference>
<dbReference type="PANTHER" id="PTHR11358:SF41">
    <property type="entry name" value="ARGINASE"/>
    <property type="match status" value="1"/>
</dbReference>
<dbReference type="SUPFAM" id="SSF52768">
    <property type="entry name" value="Arginase/deacetylase"/>
    <property type="match status" value="1"/>
</dbReference>
<evidence type="ECO:0000313" key="11">
    <source>
        <dbReference type="Proteomes" id="UP000286031"/>
    </source>
</evidence>
<evidence type="ECO:0000256" key="1">
    <source>
        <dbReference type="PROSITE-ProRule" id="PRU00742"/>
    </source>
</evidence>
<evidence type="ECO:0000313" key="5">
    <source>
        <dbReference type="EMBL" id="KAA4538285.1"/>
    </source>
</evidence>
<dbReference type="PANTHER" id="PTHR11358">
    <property type="entry name" value="ARGINASE/AGMATINASE"/>
    <property type="match status" value="1"/>
</dbReference>
<comment type="caution">
    <text evidence="5">The sequence shown here is derived from an EMBL/GenBank/DDBJ whole genome shotgun (WGS) entry which is preliminary data.</text>
</comment>
<evidence type="ECO:0000313" key="8">
    <source>
        <dbReference type="EMBL" id="MDC2745130.1"/>
    </source>
</evidence>
<dbReference type="AlphaFoldDB" id="A0A139L0X6"/>
<reference evidence="10 11" key="1">
    <citation type="submission" date="2018-08" db="EMBL/GenBank/DDBJ databases">
        <title>A genome reference for cultivated species of the human gut microbiota.</title>
        <authorList>
            <person name="Zou Y."/>
            <person name="Xue W."/>
            <person name="Luo G."/>
        </authorList>
    </citation>
    <scope>NUCLEOTIDE SEQUENCE [LARGE SCALE GENOMIC DNA]</scope>
    <source>
        <strain evidence="10 11">AF04-46</strain>
    </source>
</reference>
<evidence type="ECO:0000313" key="13">
    <source>
        <dbReference type="Proteomes" id="UP000365824"/>
    </source>
</evidence>
<dbReference type="EMBL" id="VWGP01000005">
    <property type="protein sequence ID" value="KAA4538285.1"/>
    <property type="molecule type" value="Genomic_DNA"/>
</dbReference>
<reference evidence="8" key="3">
    <citation type="submission" date="2022-10" db="EMBL/GenBank/DDBJ databases">
        <title>Human gut microbiome strain richness.</title>
        <authorList>
            <person name="Chen-Liaw A."/>
        </authorList>
    </citation>
    <scope>NUCLEOTIDE SEQUENCE</scope>
    <source>
        <strain evidence="8">BSD2780120875st1_E1_BSD2780120875_150330</strain>
        <strain evidence="9">RTP21484st1_H8_RTP21484_190118</strain>
    </source>
</reference>
<protein>
    <submittedName>
        <fullName evidence="5">Arginase family protein</fullName>
    </submittedName>
</protein>
<dbReference type="Gene3D" id="3.40.800.10">
    <property type="entry name" value="Ureohydrolase domain"/>
    <property type="match status" value="1"/>
</dbReference>